<comment type="caution">
    <text evidence="2">The sequence shown here is derived from an EMBL/GenBank/DDBJ whole genome shotgun (WGS) entry which is preliminary data.</text>
</comment>
<feature type="region of interest" description="Disordered" evidence="1">
    <location>
        <begin position="32"/>
        <end position="63"/>
    </location>
</feature>
<sequence length="63" mass="7761">MKKKSYKGNFNGGGIRVGRRCCREEFCEIGETRQKQRRDRRGMKEKRKNRNVRERRERRGMKE</sequence>
<reference evidence="2 3" key="1">
    <citation type="submission" date="2024-01" db="EMBL/GenBank/DDBJ databases">
        <title>Genome assemblies of Stephania.</title>
        <authorList>
            <person name="Yang L."/>
        </authorList>
    </citation>
    <scope>NUCLEOTIDE SEQUENCE [LARGE SCALE GENOMIC DNA]</scope>
    <source>
        <strain evidence="2">JXDWG</strain>
        <tissue evidence="2">Leaf</tissue>
    </source>
</reference>
<gene>
    <name evidence="2" type="ORF">Scep_009212</name>
</gene>
<name>A0AAP0JT88_9MAGN</name>
<accession>A0AAP0JT88</accession>
<proteinExistence type="predicted"/>
<protein>
    <submittedName>
        <fullName evidence="2">Uncharacterized protein</fullName>
    </submittedName>
</protein>
<evidence type="ECO:0000313" key="3">
    <source>
        <dbReference type="Proteomes" id="UP001419268"/>
    </source>
</evidence>
<dbReference type="AlphaFoldDB" id="A0AAP0JT88"/>
<keyword evidence="3" id="KW-1185">Reference proteome</keyword>
<dbReference type="Proteomes" id="UP001419268">
    <property type="component" value="Unassembled WGS sequence"/>
</dbReference>
<feature type="compositionally biased region" description="Basic residues" evidence="1">
    <location>
        <begin position="35"/>
        <end position="50"/>
    </location>
</feature>
<dbReference type="EMBL" id="JBBNAG010000004">
    <property type="protein sequence ID" value="KAK9139531.1"/>
    <property type="molecule type" value="Genomic_DNA"/>
</dbReference>
<organism evidence="2 3">
    <name type="scientific">Stephania cephalantha</name>
    <dbReference type="NCBI Taxonomy" id="152367"/>
    <lineage>
        <taxon>Eukaryota</taxon>
        <taxon>Viridiplantae</taxon>
        <taxon>Streptophyta</taxon>
        <taxon>Embryophyta</taxon>
        <taxon>Tracheophyta</taxon>
        <taxon>Spermatophyta</taxon>
        <taxon>Magnoliopsida</taxon>
        <taxon>Ranunculales</taxon>
        <taxon>Menispermaceae</taxon>
        <taxon>Menispermoideae</taxon>
        <taxon>Cissampelideae</taxon>
        <taxon>Stephania</taxon>
    </lineage>
</organism>
<feature type="compositionally biased region" description="Basic and acidic residues" evidence="1">
    <location>
        <begin position="51"/>
        <end position="63"/>
    </location>
</feature>
<evidence type="ECO:0000313" key="2">
    <source>
        <dbReference type="EMBL" id="KAK9139531.1"/>
    </source>
</evidence>
<evidence type="ECO:0000256" key="1">
    <source>
        <dbReference type="SAM" id="MobiDB-lite"/>
    </source>
</evidence>